<dbReference type="Proteomes" id="UP001342631">
    <property type="component" value="Unassembled WGS sequence"/>
</dbReference>
<organism evidence="4 5">
    <name type="scientific">Corallococcus caeni</name>
    <dbReference type="NCBI Taxonomy" id="3082388"/>
    <lineage>
        <taxon>Bacteria</taxon>
        <taxon>Pseudomonadati</taxon>
        <taxon>Myxococcota</taxon>
        <taxon>Myxococcia</taxon>
        <taxon>Myxococcales</taxon>
        <taxon>Cystobacterineae</taxon>
        <taxon>Myxococcaceae</taxon>
        <taxon>Corallococcus</taxon>
    </lineage>
</organism>
<dbReference type="CDD" id="cd00060">
    <property type="entry name" value="FHA"/>
    <property type="match status" value="1"/>
</dbReference>
<feature type="compositionally biased region" description="Low complexity" evidence="1">
    <location>
        <begin position="283"/>
        <end position="296"/>
    </location>
</feature>
<accession>A0ABQ6R2H4</accession>
<evidence type="ECO:0000313" key="5">
    <source>
        <dbReference type="Proteomes" id="UP001342631"/>
    </source>
</evidence>
<feature type="region of interest" description="Disordered" evidence="1">
    <location>
        <begin position="574"/>
        <end position="660"/>
    </location>
</feature>
<dbReference type="InterPro" id="IPR050923">
    <property type="entry name" value="Cell_Proc_Reg/RNA_Proc"/>
</dbReference>
<feature type="transmembrane region" description="Helical" evidence="2">
    <location>
        <begin position="738"/>
        <end position="762"/>
    </location>
</feature>
<feature type="compositionally biased region" description="Low complexity" evidence="1">
    <location>
        <begin position="389"/>
        <end position="410"/>
    </location>
</feature>
<feature type="compositionally biased region" description="Pro residues" evidence="1">
    <location>
        <begin position="411"/>
        <end position="428"/>
    </location>
</feature>
<feature type="domain" description="FHA" evidence="3">
    <location>
        <begin position="1"/>
        <end position="50"/>
    </location>
</feature>
<sequence>MKIGRTSENDLVLHDHGVSRRHARITARDGRYFAEDVGSANGTQLNGQPLGGEKQLRDGDRITVGPVEFTFVWVAPEDDDDVTRPIRRALAPPHARVSPQGVEQASLAEIEAAPTSYQQSMPAMARPASLPRPGMAVPAAKGGAAAPVMPVMPSATPKRPSAPDLPGVGAAPARTPPGPPVLGAAASGPAVPSRAPAGPPVLGASAPAKPSAVPPVLGPSAPGLAEAAAPNRAPAGPPVLGASAPGGQVAGVPAKAPGASASTSGRSSAPGLPAVGASPANKAGATPPAPGASTSGRASAPGLPAVGASGSGRSSVPGATSMPAGVPEPAHPTARELPVVGAPVPVEAAPAPAKAAAPGPGEPAASAKRKAGANLPGVGAPALNRPELGRGAARVSAASASGLPLMTPPGLVAPPPPARPPVAPPPVELAPVLPDEPEERTLMAISTVDSPVPASALAPVLPVLDLEEPEERTLMAISTVDSPVPASTLAPVPPVLDLEEPEEHTLMAIPATPEAPPRVEDAPPLDASSALPVPTMEEPEERTVLDLRPITPVSPLVARPLRFGVAVATPPAPGAPEPATFVGQDDAIPADTPEETRASPTFAGQNAPSAPALAPPPTWSPPVPPPSPEQEPEPVTLVGRNRSASPPKLDAGPMPGEAPLLAPALVPEEAGNATQPLPPGLEASAMEPVRKGPVTVVAKVEPSSAADKARKRRQLGKTLKGQFLLFWQRQSLPRRIGFASLAGLGALALVTLLVALVVPSAIRLPGREPFKLGMEPVPDSFGLGEGVRWVHADDKLFDFRFVSPTRAVAVLHYQASNIARDEVNLSLNGVSLGWVPPDTAQTAERELEQVLPPSLLRRNANNQLLFDNALNPPGRDPWRIWNLRLEVIPVPELPPDQLVASARESAKTGARFYELKDVGAENLFKAWREYRAAWITLEALDEKPELYDDVRERIAQISTELDHRCGQLMMQFQRAVQFRSRRDAVATLEDVRRRFPTAEHRCHNLALEKAYEHEL</sequence>
<keyword evidence="2" id="KW-1133">Transmembrane helix</keyword>
<feature type="compositionally biased region" description="Low complexity" evidence="1">
    <location>
        <begin position="218"/>
        <end position="234"/>
    </location>
</feature>
<feature type="compositionally biased region" description="Pro residues" evidence="1">
    <location>
        <begin position="613"/>
        <end position="629"/>
    </location>
</feature>
<proteinExistence type="predicted"/>
<keyword evidence="2" id="KW-0472">Membrane</keyword>
<dbReference type="PROSITE" id="PS50006">
    <property type="entry name" value="FHA_DOMAIN"/>
    <property type="match status" value="1"/>
</dbReference>
<keyword evidence="5" id="KW-1185">Reference proteome</keyword>
<comment type="caution">
    <text evidence="4">The sequence shown here is derived from an EMBL/GenBank/DDBJ whole genome shotgun (WGS) entry which is preliminary data.</text>
</comment>
<dbReference type="InterPro" id="IPR000253">
    <property type="entry name" value="FHA_dom"/>
</dbReference>
<dbReference type="SUPFAM" id="SSF49879">
    <property type="entry name" value="SMAD/FHA domain"/>
    <property type="match status" value="1"/>
</dbReference>
<gene>
    <name evidence="4" type="ORF">ASNO1_67590</name>
</gene>
<dbReference type="PANTHER" id="PTHR23308">
    <property type="entry name" value="NUCLEAR INHIBITOR OF PROTEIN PHOSPHATASE-1"/>
    <property type="match status" value="1"/>
</dbReference>
<feature type="compositionally biased region" description="Polar residues" evidence="1">
    <location>
        <begin position="598"/>
        <end position="607"/>
    </location>
</feature>
<protein>
    <recommendedName>
        <fullName evidence="3">FHA domain-containing protein</fullName>
    </recommendedName>
</protein>
<reference evidence="4 5" key="1">
    <citation type="journal article" date="2024" name="Arch. Microbiol.">
        <title>Corallococcus caeni sp. nov., a novel myxobacterium isolated from activated sludge.</title>
        <authorList>
            <person name="Tomita S."/>
            <person name="Nakai R."/>
            <person name="Kuroda K."/>
            <person name="Kurashita H."/>
            <person name="Hatamoto M."/>
            <person name="Yamaguchi T."/>
            <person name="Narihiro T."/>
        </authorList>
    </citation>
    <scope>NUCLEOTIDE SEQUENCE [LARGE SCALE GENOMIC DNA]</scope>
    <source>
        <strain evidence="4 5">NO1</strain>
    </source>
</reference>
<dbReference type="Gene3D" id="2.60.200.20">
    <property type="match status" value="1"/>
</dbReference>
<dbReference type="EMBL" id="BTTX01000008">
    <property type="protein sequence ID" value="GMU10505.1"/>
    <property type="molecule type" value="Genomic_DNA"/>
</dbReference>
<evidence type="ECO:0000313" key="4">
    <source>
        <dbReference type="EMBL" id="GMU10505.1"/>
    </source>
</evidence>
<evidence type="ECO:0000256" key="2">
    <source>
        <dbReference type="SAM" id="Phobius"/>
    </source>
</evidence>
<dbReference type="Pfam" id="PF00498">
    <property type="entry name" value="FHA"/>
    <property type="match status" value="1"/>
</dbReference>
<dbReference type="SMART" id="SM00240">
    <property type="entry name" value="FHA"/>
    <property type="match status" value="1"/>
</dbReference>
<feature type="region of interest" description="Disordered" evidence="1">
    <location>
        <begin position="513"/>
        <end position="546"/>
    </location>
</feature>
<keyword evidence="2" id="KW-0812">Transmembrane</keyword>
<name>A0ABQ6R2H4_9BACT</name>
<feature type="compositionally biased region" description="Low complexity" evidence="1">
    <location>
        <begin position="338"/>
        <end position="365"/>
    </location>
</feature>
<feature type="region of interest" description="Disordered" evidence="1">
    <location>
        <begin position="150"/>
        <end position="432"/>
    </location>
</feature>
<dbReference type="InterPro" id="IPR008984">
    <property type="entry name" value="SMAD_FHA_dom_sf"/>
</dbReference>
<feature type="region of interest" description="Disordered" evidence="1">
    <location>
        <begin position="39"/>
        <end position="58"/>
    </location>
</feature>
<feature type="compositionally biased region" description="Low complexity" evidence="1">
    <location>
        <begin position="256"/>
        <end position="271"/>
    </location>
</feature>
<feature type="compositionally biased region" description="Low complexity" evidence="1">
    <location>
        <begin position="304"/>
        <end position="319"/>
    </location>
</feature>
<evidence type="ECO:0000256" key="1">
    <source>
        <dbReference type="SAM" id="MobiDB-lite"/>
    </source>
</evidence>
<evidence type="ECO:0000259" key="3">
    <source>
        <dbReference type="PROSITE" id="PS50006"/>
    </source>
</evidence>